<evidence type="ECO:0000259" key="2">
    <source>
        <dbReference type="Pfam" id="PF00892"/>
    </source>
</evidence>
<dbReference type="Pfam" id="PF00892">
    <property type="entry name" value="EamA"/>
    <property type="match status" value="1"/>
</dbReference>
<evidence type="ECO:0000313" key="3">
    <source>
        <dbReference type="EMBL" id="WLS79838.1"/>
    </source>
</evidence>
<keyword evidence="1" id="KW-0472">Membrane</keyword>
<feature type="transmembrane region" description="Helical" evidence="1">
    <location>
        <begin position="163"/>
        <end position="183"/>
    </location>
</feature>
<feature type="transmembrane region" description="Helical" evidence="1">
    <location>
        <begin position="257"/>
        <end position="274"/>
    </location>
</feature>
<proteinExistence type="predicted"/>
<feature type="transmembrane region" description="Helical" evidence="1">
    <location>
        <begin position="203"/>
        <end position="220"/>
    </location>
</feature>
<feature type="transmembrane region" description="Helical" evidence="1">
    <location>
        <begin position="98"/>
        <end position="120"/>
    </location>
</feature>
<keyword evidence="1" id="KW-1133">Transmembrane helix</keyword>
<dbReference type="Proteomes" id="UP001228139">
    <property type="component" value="Chromosome"/>
</dbReference>
<feature type="transmembrane region" description="Helical" evidence="1">
    <location>
        <begin position="132"/>
        <end position="151"/>
    </location>
</feature>
<accession>A0AA50HRJ1</accession>
<keyword evidence="1" id="KW-0812">Transmembrane</keyword>
<dbReference type="GO" id="GO:0016020">
    <property type="term" value="C:membrane"/>
    <property type="evidence" value="ECO:0007669"/>
    <property type="project" value="InterPro"/>
</dbReference>
<sequence length="310" mass="34206">MKANPVSVGVVCGIVFCGISAAFDVYVSNITQTLEPSVFIVYCFIIATTIFTSISLFRSGTSYFKKSFHDIRLLTKVNVAVMLNWGGLILSLKYLEPAVVGIASVACGPALTIVISRYFIRSSSPPNRTEAFIAWIILFGVIVMLINSYFGKSGVVNTSHIERLIGIISVVCSAVGTVLYTFFSKDLGNKGWKSYEILGLRNLLMLLIALAYCSYNNINLITTESLLLTIILLSVLGHVIPIFLIQKSISILDPIHVSLLLLLLPVFTLLLQFFDSRIFISWESILSVVIITFLLIFLGINKFNAKKRGL</sequence>
<keyword evidence="4" id="KW-1185">Reference proteome</keyword>
<dbReference type="InterPro" id="IPR000620">
    <property type="entry name" value="EamA_dom"/>
</dbReference>
<dbReference type="RefSeq" id="WP_306211010.1">
    <property type="nucleotide sequence ID" value="NZ_CP132353.1"/>
</dbReference>
<evidence type="ECO:0000256" key="1">
    <source>
        <dbReference type="SAM" id="Phobius"/>
    </source>
</evidence>
<feature type="domain" description="EamA" evidence="2">
    <location>
        <begin position="165"/>
        <end position="296"/>
    </location>
</feature>
<name>A0AA50HRJ1_9GAMM</name>
<evidence type="ECO:0000313" key="4">
    <source>
        <dbReference type="Proteomes" id="UP001228139"/>
    </source>
</evidence>
<feature type="transmembrane region" description="Helical" evidence="1">
    <location>
        <begin position="38"/>
        <end position="61"/>
    </location>
</feature>
<feature type="transmembrane region" description="Helical" evidence="1">
    <location>
        <begin position="226"/>
        <end position="245"/>
    </location>
</feature>
<organism evidence="3 4">
    <name type="scientific">Erwinia pyri</name>
    <dbReference type="NCBI Taxonomy" id="3062598"/>
    <lineage>
        <taxon>Bacteria</taxon>
        <taxon>Pseudomonadati</taxon>
        <taxon>Pseudomonadota</taxon>
        <taxon>Gammaproteobacteria</taxon>
        <taxon>Enterobacterales</taxon>
        <taxon>Erwiniaceae</taxon>
        <taxon>Erwinia</taxon>
    </lineage>
</organism>
<gene>
    <name evidence="3" type="ORF">Q3V30_04870</name>
</gene>
<dbReference type="AlphaFoldDB" id="A0AA50HRJ1"/>
<reference evidence="3 4" key="1">
    <citation type="submission" date="2023-07" db="EMBL/GenBank/DDBJ databases">
        <title>Pathogenic bacteria of pear tree diseases.</title>
        <authorList>
            <person name="Zhang Z."/>
            <person name="He L."/>
            <person name="Huang R."/>
        </authorList>
    </citation>
    <scope>NUCLEOTIDE SEQUENCE [LARGE SCALE GENOMIC DNA]</scope>
    <source>
        <strain evidence="3 4">DE2</strain>
    </source>
</reference>
<feature type="transmembrane region" description="Helical" evidence="1">
    <location>
        <begin position="280"/>
        <end position="300"/>
    </location>
</feature>
<dbReference type="EMBL" id="CP132353">
    <property type="protein sequence ID" value="WLS79838.1"/>
    <property type="molecule type" value="Genomic_DNA"/>
</dbReference>
<dbReference type="KEGG" id="epi:Q3V30_04870"/>
<protein>
    <submittedName>
        <fullName evidence="3">EamA family transporter</fullName>
    </submittedName>
</protein>